<reference evidence="1" key="1">
    <citation type="submission" date="2021-05" db="EMBL/GenBank/DDBJ databases">
        <authorList>
            <person name="Alioto T."/>
            <person name="Alioto T."/>
            <person name="Gomez Garrido J."/>
        </authorList>
    </citation>
    <scope>NUCLEOTIDE SEQUENCE</scope>
</reference>
<dbReference type="EMBL" id="HBUF01150219">
    <property type="protein sequence ID" value="CAG6648062.1"/>
    <property type="molecule type" value="Transcribed_RNA"/>
</dbReference>
<dbReference type="AlphaFoldDB" id="A0A8D8W5R5"/>
<proteinExistence type="predicted"/>
<name>A0A8D8W5R5_9HEMI</name>
<sequence>MIYDFCCKIEYLTFKLLIFSHLAMSSQVTLIFRDHIDSNLINERFPFESGLLFLTAATRESSSGSCKTKFMTFISSRLTLTNLDKGTLKGYDNSWYPKCLRF</sequence>
<organism evidence="1">
    <name type="scientific">Cacopsylla melanoneura</name>
    <dbReference type="NCBI Taxonomy" id="428564"/>
    <lineage>
        <taxon>Eukaryota</taxon>
        <taxon>Metazoa</taxon>
        <taxon>Ecdysozoa</taxon>
        <taxon>Arthropoda</taxon>
        <taxon>Hexapoda</taxon>
        <taxon>Insecta</taxon>
        <taxon>Pterygota</taxon>
        <taxon>Neoptera</taxon>
        <taxon>Paraneoptera</taxon>
        <taxon>Hemiptera</taxon>
        <taxon>Sternorrhyncha</taxon>
        <taxon>Psylloidea</taxon>
        <taxon>Psyllidae</taxon>
        <taxon>Psyllinae</taxon>
        <taxon>Cacopsylla</taxon>
    </lineage>
</organism>
<protein>
    <submittedName>
        <fullName evidence="1">Uncharacterized protein</fullName>
    </submittedName>
</protein>
<evidence type="ECO:0000313" key="1">
    <source>
        <dbReference type="EMBL" id="CAG6648062.1"/>
    </source>
</evidence>
<accession>A0A8D8W5R5</accession>